<accession>A0ABD0MUE0</accession>
<proteinExistence type="predicted"/>
<reference evidence="1 2" key="1">
    <citation type="submission" date="2024-05" db="EMBL/GenBank/DDBJ databases">
        <title>Genome sequencing and assembly of Indian major carp, Cirrhinus mrigala (Hamilton, 1822).</title>
        <authorList>
            <person name="Mohindra V."/>
            <person name="Chowdhury L.M."/>
            <person name="Lal K."/>
            <person name="Jena J.K."/>
        </authorList>
    </citation>
    <scope>NUCLEOTIDE SEQUENCE [LARGE SCALE GENOMIC DNA]</scope>
    <source>
        <strain evidence="1">CM1030</strain>
        <tissue evidence="1">Blood</tissue>
    </source>
</reference>
<keyword evidence="2" id="KW-1185">Reference proteome</keyword>
<dbReference type="Proteomes" id="UP001529510">
    <property type="component" value="Unassembled WGS sequence"/>
</dbReference>
<dbReference type="EMBL" id="JAMKFB020000087">
    <property type="protein sequence ID" value="KAL0153635.1"/>
    <property type="molecule type" value="Genomic_DNA"/>
</dbReference>
<dbReference type="AlphaFoldDB" id="A0ABD0MUE0"/>
<feature type="non-terminal residue" evidence="1">
    <location>
        <position position="1"/>
    </location>
</feature>
<gene>
    <name evidence="1" type="ORF">M9458_051057</name>
</gene>
<organism evidence="1 2">
    <name type="scientific">Cirrhinus mrigala</name>
    <name type="common">Mrigala</name>
    <dbReference type="NCBI Taxonomy" id="683832"/>
    <lineage>
        <taxon>Eukaryota</taxon>
        <taxon>Metazoa</taxon>
        <taxon>Chordata</taxon>
        <taxon>Craniata</taxon>
        <taxon>Vertebrata</taxon>
        <taxon>Euteleostomi</taxon>
        <taxon>Actinopterygii</taxon>
        <taxon>Neopterygii</taxon>
        <taxon>Teleostei</taxon>
        <taxon>Ostariophysi</taxon>
        <taxon>Cypriniformes</taxon>
        <taxon>Cyprinidae</taxon>
        <taxon>Labeoninae</taxon>
        <taxon>Labeonini</taxon>
        <taxon>Cirrhinus</taxon>
    </lineage>
</organism>
<evidence type="ECO:0000313" key="2">
    <source>
        <dbReference type="Proteomes" id="UP001529510"/>
    </source>
</evidence>
<name>A0ABD0MUE0_CIRMR</name>
<protein>
    <submittedName>
        <fullName evidence="1">Uncharacterized protein</fullName>
    </submittedName>
</protein>
<feature type="non-terminal residue" evidence="1">
    <location>
        <position position="51"/>
    </location>
</feature>
<sequence length="51" mass="5735">VERNCSFNQPDPCNADLGDKLNLQMVQDAGKYNLTIQKTINSPQDDPICRI</sequence>
<evidence type="ECO:0000313" key="1">
    <source>
        <dbReference type="EMBL" id="KAL0153635.1"/>
    </source>
</evidence>
<comment type="caution">
    <text evidence="1">The sequence shown here is derived from an EMBL/GenBank/DDBJ whole genome shotgun (WGS) entry which is preliminary data.</text>
</comment>